<dbReference type="PANTHER" id="PTHR24256">
    <property type="entry name" value="TRYPTASE-RELATED"/>
    <property type="match status" value="1"/>
</dbReference>
<keyword evidence="1" id="KW-1015">Disulfide bond</keyword>
<dbReference type="Gene3D" id="2.40.10.10">
    <property type="entry name" value="Trypsin-like serine proteases"/>
    <property type="match status" value="2"/>
</dbReference>
<dbReference type="PROSITE" id="PS00134">
    <property type="entry name" value="TRYPSIN_HIS"/>
    <property type="match status" value="1"/>
</dbReference>
<sequence>MAVGVNLKCHTNETMWMTNAVLFLSVVISLPSSHAKLEQAFLVQLPGCTGSLISDNWIITASHCYNSLEYVGFSNDQGDLEVDLRDQNLEYSFVEKPDVLKEIPTEGFWTRPFKQEFQLNDTVGLGGATWRKVKRAILHRGFESESLSWRGFDIALVELEPGSFFHKSNEDGIVPVCLSSREVEPSEQVEIAGYGRRYVPHCMTDESGPEKYAVCGRPKDCSREHKTQYCGLDFLYNGTQHHKCIQGETPSASNQVCQTLWALFPGSFRRTSFVFNNDQNTLNVTCYPKIPPKGSKGWCSTRNPGIHADAEPDIDSGWGFCSPDKRQDYCNEPIPSKIDSQATTVSVFDADKCVYEMGQNLKIEQPSVQPEEYRDLQRANLFCVGINHTNELDESIYRLNLDGRLSKISRDSVRAQLQAKLTETGDIQTHFLEGGPGCFGDSGGPAFRVMTDPVTNRKVPVLMGVFSFMLWGTCGSREEPSYYGHLRARSGGQSSHSWIRRQAARRSWSKCLTEHFIHHWAVATRRGTGIHSPGAHFHFGRPRWDHVLKLIVPRAQMALFGSPLIGIHQVIVIVCIASG</sequence>
<dbReference type="SUPFAM" id="SSF50494">
    <property type="entry name" value="Trypsin-like serine proteases"/>
    <property type="match status" value="1"/>
</dbReference>
<evidence type="ECO:0000313" key="4">
    <source>
        <dbReference type="EMBL" id="TRY80097.1"/>
    </source>
</evidence>
<evidence type="ECO:0000259" key="3">
    <source>
        <dbReference type="PROSITE" id="PS50240"/>
    </source>
</evidence>
<dbReference type="EMBL" id="VCGU01000002">
    <property type="protein sequence ID" value="TRY80097.1"/>
    <property type="molecule type" value="Genomic_DNA"/>
</dbReference>
<organism evidence="4 5">
    <name type="scientific">Tigriopus californicus</name>
    <name type="common">Marine copepod</name>
    <dbReference type="NCBI Taxonomy" id="6832"/>
    <lineage>
        <taxon>Eukaryota</taxon>
        <taxon>Metazoa</taxon>
        <taxon>Ecdysozoa</taxon>
        <taxon>Arthropoda</taxon>
        <taxon>Crustacea</taxon>
        <taxon>Multicrustacea</taxon>
        <taxon>Hexanauplia</taxon>
        <taxon>Copepoda</taxon>
        <taxon>Harpacticoida</taxon>
        <taxon>Harpacticidae</taxon>
        <taxon>Tigriopus</taxon>
    </lineage>
</organism>
<comment type="similarity">
    <text evidence="2">Belongs to the peptidase S1 family. CLIP subfamily.</text>
</comment>
<dbReference type="InterPro" id="IPR001254">
    <property type="entry name" value="Trypsin_dom"/>
</dbReference>
<dbReference type="STRING" id="6832.A0A553PQY7"/>
<evidence type="ECO:0000313" key="5">
    <source>
        <dbReference type="Proteomes" id="UP000318571"/>
    </source>
</evidence>
<accession>A0A553PQY7</accession>
<reference evidence="4 5" key="1">
    <citation type="journal article" date="2018" name="Nat. Ecol. Evol.">
        <title>Genomic signatures of mitonuclear coevolution across populations of Tigriopus californicus.</title>
        <authorList>
            <person name="Barreto F.S."/>
            <person name="Watson E.T."/>
            <person name="Lima T.G."/>
            <person name="Willett C.S."/>
            <person name="Edmands S."/>
            <person name="Li W."/>
            <person name="Burton R.S."/>
        </authorList>
    </citation>
    <scope>NUCLEOTIDE SEQUENCE [LARGE SCALE GENOMIC DNA]</scope>
    <source>
        <strain evidence="4 5">San Diego</strain>
    </source>
</reference>
<dbReference type="AlphaFoldDB" id="A0A553PQY7"/>
<name>A0A553PQY7_TIGCA</name>
<dbReference type="Proteomes" id="UP000318571">
    <property type="component" value="Chromosome 6"/>
</dbReference>
<evidence type="ECO:0000256" key="1">
    <source>
        <dbReference type="ARBA" id="ARBA00023157"/>
    </source>
</evidence>
<comment type="caution">
    <text evidence="4">The sequence shown here is derived from an EMBL/GenBank/DDBJ whole genome shotgun (WGS) entry which is preliminary data.</text>
</comment>
<dbReference type="PROSITE" id="PS50240">
    <property type="entry name" value="TRYPSIN_DOM"/>
    <property type="match status" value="1"/>
</dbReference>
<feature type="domain" description="Peptidase S1" evidence="3">
    <location>
        <begin position="2"/>
        <end position="504"/>
    </location>
</feature>
<dbReference type="InterPro" id="IPR043504">
    <property type="entry name" value="Peptidase_S1_PA_chymotrypsin"/>
</dbReference>
<dbReference type="GO" id="GO:0006508">
    <property type="term" value="P:proteolysis"/>
    <property type="evidence" value="ECO:0007669"/>
    <property type="project" value="InterPro"/>
</dbReference>
<dbReference type="InterPro" id="IPR018114">
    <property type="entry name" value="TRYPSIN_HIS"/>
</dbReference>
<evidence type="ECO:0000256" key="2">
    <source>
        <dbReference type="ARBA" id="ARBA00024195"/>
    </source>
</evidence>
<dbReference type="GO" id="GO:0004252">
    <property type="term" value="F:serine-type endopeptidase activity"/>
    <property type="evidence" value="ECO:0007669"/>
    <property type="project" value="InterPro"/>
</dbReference>
<dbReference type="InterPro" id="IPR009003">
    <property type="entry name" value="Peptidase_S1_PA"/>
</dbReference>
<keyword evidence="5" id="KW-1185">Reference proteome</keyword>
<dbReference type="SMART" id="SM00020">
    <property type="entry name" value="Tryp_SPc"/>
    <property type="match status" value="1"/>
</dbReference>
<dbReference type="Pfam" id="PF00089">
    <property type="entry name" value="Trypsin"/>
    <property type="match status" value="1"/>
</dbReference>
<dbReference type="InterPro" id="IPR051487">
    <property type="entry name" value="Ser/Thr_Proteases_Immune/Dev"/>
</dbReference>
<proteinExistence type="inferred from homology"/>
<gene>
    <name evidence="4" type="ORF">TCAL_17094</name>
</gene>
<protein>
    <recommendedName>
        <fullName evidence="3">Peptidase S1 domain-containing protein</fullName>
    </recommendedName>
</protein>